<gene>
    <name evidence="2" type="ORF">CALK_1865</name>
</gene>
<evidence type="ECO:0000256" key="1">
    <source>
        <dbReference type="SAM" id="MobiDB-lite"/>
    </source>
</evidence>
<dbReference type="EMBL" id="ASJR01000016">
    <property type="protein sequence ID" value="ERP31247.1"/>
    <property type="molecule type" value="Genomic_DNA"/>
</dbReference>
<dbReference type="Pfam" id="PF13174">
    <property type="entry name" value="TPR_6"/>
    <property type="match status" value="2"/>
</dbReference>
<accession>U7D835</accession>
<dbReference type="InterPro" id="IPR011990">
    <property type="entry name" value="TPR-like_helical_dom_sf"/>
</dbReference>
<dbReference type="InterPro" id="IPR019734">
    <property type="entry name" value="TPR_rpt"/>
</dbReference>
<dbReference type="RefSeq" id="WP_022637294.1">
    <property type="nucleotide sequence ID" value="NZ_ASJR01000016.1"/>
</dbReference>
<dbReference type="STRING" id="1313304.CALK_1865"/>
<dbReference type="Gene3D" id="1.25.40.10">
    <property type="entry name" value="Tetratricopeptide repeat domain"/>
    <property type="match status" value="3"/>
</dbReference>
<comment type="caution">
    <text evidence="2">The sequence shown here is derived from an EMBL/GenBank/DDBJ whole genome shotgun (WGS) entry which is preliminary data.</text>
</comment>
<dbReference type="Proteomes" id="UP000017148">
    <property type="component" value="Unassembled WGS sequence"/>
</dbReference>
<keyword evidence="3" id="KW-1185">Reference proteome</keyword>
<evidence type="ECO:0000313" key="3">
    <source>
        <dbReference type="Proteomes" id="UP000017148"/>
    </source>
</evidence>
<protein>
    <recommendedName>
        <fullName evidence="4">Tetratricopeptide repeat protein</fullName>
    </recommendedName>
</protein>
<sequence>MNFTRLSRQIYAIVLITAVMAVQVYADGLPGEYYITQRWRDLFSRHSPATNPAFMTEENYASVRGVFSPSLGGTFTLYEAGITYPIGLYQSVGLSVLGVNSSEEIEGYLWDPGTNTFSPTGDSWQDNHTHFMASYAINPWNRLSVGANLIYYQIPNFGDPIQGIALDVGASYRLMNNPVLGEHIIGLSFQNALSPDFEFEELQQQSINAKLSWMGKMWDGRIDAGIDLDFKDFTSLDEYFDVEVVDGQAQLVPGDGSIEFDFNSRIGFWMMQMVNVYGLVGNNYIGLAGGLNVPTVFGGRDFQANYQYISMYEDDNAFAHSVYLRSEIGLHREQKWARRMAERHMINVGDLWRRAMRHYSAGEFWDAMFLFGRITVEYPEFPRNHLATYYIARSQEEMEMRELAMENYNKVLTEFPASQSTVDIARMGLLRLNYREGLTQEVSSQFSELTRSVVADSISNQAYYYMGEQELAQGNTNRAITHFSQVPREHEYYIFAQHSLATAEARNGDFDAVKLHLDNVIQAPLSVEAETYLEERQVDLQREIKNRSYALLGYYYFNNGQYPQAIASLREVDDDSQYYLDALVGKAWSAFKVQNWRDCRNYSRDLIEATDNPVLRAEASVILAYYHMMNDDWDDAVQVLTPMSRALEDFTPPTEEDLADKEEAYYESRTEYFDLANSANRLAQTTYSSYVETQKDSLNQVRESIEETVRAYHRALDELERDRFFAQDRRSIEQLVNYTLGRASEQSTVSEDDDAMRELQDLESEEEELLRQLEMLEQME</sequence>
<dbReference type="eggNOG" id="COG0457">
    <property type="taxonomic scope" value="Bacteria"/>
</dbReference>
<feature type="region of interest" description="Disordered" evidence="1">
    <location>
        <begin position="746"/>
        <end position="766"/>
    </location>
</feature>
<evidence type="ECO:0000313" key="2">
    <source>
        <dbReference type="EMBL" id="ERP31247.1"/>
    </source>
</evidence>
<feature type="compositionally biased region" description="Acidic residues" evidence="1">
    <location>
        <begin position="750"/>
        <end position="766"/>
    </location>
</feature>
<organism evidence="2 3">
    <name type="scientific">Chitinivibrio alkaliphilus ACht1</name>
    <dbReference type="NCBI Taxonomy" id="1313304"/>
    <lineage>
        <taxon>Bacteria</taxon>
        <taxon>Pseudomonadati</taxon>
        <taxon>Fibrobacterota</taxon>
        <taxon>Chitinivibrionia</taxon>
        <taxon>Chitinivibrionales</taxon>
        <taxon>Chitinivibrionaceae</taxon>
        <taxon>Chitinivibrio</taxon>
    </lineage>
</organism>
<proteinExistence type="predicted"/>
<evidence type="ECO:0008006" key="4">
    <source>
        <dbReference type="Google" id="ProtNLM"/>
    </source>
</evidence>
<dbReference type="OrthoDB" id="9814448at2"/>
<name>U7D835_9BACT</name>
<dbReference type="AlphaFoldDB" id="U7D835"/>
<dbReference type="SUPFAM" id="SSF48452">
    <property type="entry name" value="TPR-like"/>
    <property type="match status" value="2"/>
</dbReference>
<reference evidence="2 3" key="1">
    <citation type="journal article" date="2013" name="Environ. Microbiol.">
        <title>Genome analysis of Chitinivibrio alkaliphilus gen. nov., sp. nov., a novel extremely haloalkaliphilic anaerobic chitinolytic bacterium from the candidate phylum Termite Group 3.</title>
        <authorList>
            <person name="Sorokin D.Y."/>
            <person name="Gumerov V.M."/>
            <person name="Rakitin A.L."/>
            <person name="Beletsky A.V."/>
            <person name="Damste J.S."/>
            <person name="Muyzer G."/>
            <person name="Mardanov A.V."/>
            <person name="Ravin N.V."/>
        </authorList>
    </citation>
    <scope>NUCLEOTIDE SEQUENCE [LARGE SCALE GENOMIC DNA]</scope>
    <source>
        <strain evidence="2 3">ACht1</strain>
    </source>
</reference>